<feature type="compositionally biased region" description="Basic and acidic residues" evidence="1">
    <location>
        <begin position="1"/>
        <end position="16"/>
    </location>
</feature>
<accession>H0EUW0</accession>
<keyword evidence="3" id="KW-1185">Reference proteome</keyword>
<comment type="caution">
    <text evidence="2">The sequence shown here is derived from an EMBL/GenBank/DDBJ whole genome shotgun (WGS) entry which is preliminary data.</text>
</comment>
<protein>
    <submittedName>
        <fullName evidence="2">Uncharacterized protein</fullName>
    </submittedName>
</protein>
<reference evidence="2 3" key="1">
    <citation type="journal article" date="2012" name="Eukaryot. Cell">
        <title>Genome sequence of the fungus Glarea lozoyensis: the first genome sequence of a species from the Helotiaceae family.</title>
        <authorList>
            <person name="Youssar L."/>
            <person name="Gruening B.A."/>
            <person name="Erxleben A."/>
            <person name="Guenther S."/>
            <person name="Huettel W."/>
        </authorList>
    </citation>
    <scope>NUCLEOTIDE SEQUENCE [LARGE SCALE GENOMIC DNA]</scope>
    <source>
        <strain evidence="3">ATCC 74030 / MF5533</strain>
    </source>
</reference>
<dbReference type="HOGENOM" id="CLU_1555407_0_0_1"/>
<evidence type="ECO:0000256" key="1">
    <source>
        <dbReference type="SAM" id="MobiDB-lite"/>
    </source>
</evidence>
<dbReference type="InParanoid" id="H0EUW0"/>
<dbReference type="AlphaFoldDB" id="H0EUW0"/>
<organism evidence="2 3">
    <name type="scientific">Glarea lozoyensis (strain ATCC 74030 / MF5533)</name>
    <dbReference type="NCBI Taxonomy" id="1104152"/>
    <lineage>
        <taxon>Eukaryota</taxon>
        <taxon>Fungi</taxon>
        <taxon>Dikarya</taxon>
        <taxon>Ascomycota</taxon>
        <taxon>Pezizomycotina</taxon>
        <taxon>Leotiomycetes</taxon>
        <taxon>Helotiales</taxon>
        <taxon>Helotiaceae</taxon>
        <taxon>Glarea</taxon>
    </lineage>
</organism>
<feature type="region of interest" description="Disordered" evidence="1">
    <location>
        <begin position="1"/>
        <end position="64"/>
    </location>
</feature>
<name>H0EUW0_GLAL7</name>
<dbReference type="Proteomes" id="UP000005446">
    <property type="component" value="Unassembled WGS sequence"/>
</dbReference>
<sequence>MREAEGVKVVIHRDQDSGEDEASLKMRIPSKNSVSNAKDRGRQRPVHPRMYASRSSMASSSRSRGSAVYSRAVIVGRKHKRHYPRRAAIFSYEPGKSPGASKYSKEEFEGGRCRAYDERIRRPLPTPYFPRLRLALMIFTTTIQTLKSRWLTYSSKRMLLVVHIMMIHEPDR</sequence>
<feature type="compositionally biased region" description="Low complexity" evidence="1">
    <location>
        <begin position="49"/>
        <end position="64"/>
    </location>
</feature>
<evidence type="ECO:0000313" key="2">
    <source>
        <dbReference type="EMBL" id="EHK97665.1"/>
    </source>
</evidence>
<gene>
    <name evidence="2" type="ORF">M7I_6549</name>
</gene>
<proteinExistence type="predicted"/>
<evidence type="ECO:0000313" key="3">
    <source>
        <dbReference type="Proteomes" id="UP000005446"/>
    </source>
</evidence>
<dbReference type="EMBL" id="AGUE01000182">
    <property type="protein sequence ID" value="EHK97665.1"/>
    <property type="molecule type" value="Genomic_DNA"/>
</dbReference>